<evidence type="ECO:0000259" key="1">
    <source>
        <dbReference type="PROSITE" id="PS51406"/>
    </source>
</evidence>
<evidence type="ECO:0000313" key="2">
    <source>
        <dbReference type="EMBL" id="PIK61434.1"/>
    </source>
</evidence>
<dbReference type="EMBL" id="MRZV01000032">
    <property type="protein sequence ID" value="PIK61434.1"/>
    <property type="molecule type" value="Genomic_DNA"/>
</dbReference>
<protein>
    <submittedName>
        <fullName evidence="2">Ficolin-2</fullName>
    </submittedName>
</protein>
<sequence>MAYLQTKVPRDCHEAVSQCPSIQNTSFVSLIKPDGYEEPFDVFCDKDTAGGSTWTVIQRRLGETIIFNRSWSDYKHGFGFPGREFWIGNEKLAHLTNQKRYELRMEFENPAGQSYYVTYEYFRIDDELGNYAISSLGNFGGNAGYQSCLKNARFFAYKCDKTCERPYTCDMPPQQGCFCPKNYLRKNGKCLPKSRCGCFLNEEDRVLEPDEVYINIDCSRRYQCTDNRLSTEQSFACSTDATCDERDGQRGCYCNTDYVGDGVTCVSAIPKNCNDIFLSGVTNSGKYRIYPIAYPDGINVYCDMDIDGGGWTVFQRRTKAVVDFNQGWNEYKIGFGSPKRDHWLGNDKIHALTNQKEYKLRIDMRHSDGNLYYALYSNFSIRNVSDKYRLSLGDYSGNAGKNAMSYSNGQQFSTHDEDHDGWRRYNCADNHRGAWWFGFHTVVCSACDTKEEHCHYRPENQRCCVSCNLANLNGEYNGTTRGTNIYWGNANRGIGCGLTFTEMKIKPV</sequence>
<dbReference type="InterPro" id="IPR014716">
    <property type="entry name" value="Fibrinogen_a/b/g_C_1"/>
</dbReference>
<name>A0A2G8LMH3_STIJA</name>
<accession>A0A2G8LMH3</accession>
<dbReference type="Pfam" id="PF00147">
    <property type="entry name" value="Fibrinogen_C"/>
    <property type="match status" value="2"/>
</dbReference>
<reference evidence="2 3" key="1">
    <citation type="journal article" date="2017" name="PLoS Biol.">
        <title>The sea cucumber genome provides insights into morphological evolution and visceral regeneration.</title>
        <authorList>
            <person name="Zhang X."/>
            <person name="Sun L."/>
            <person name="Yuan J."/>
            <person name="Sun Y."/>
            <person name="Gao Y."/>
            <person name="Zhang L."/>
            <person name="Li S."/>
            <person name="Dai H."/>
            <person name="Hamel J.F."/>
            <person name="Liu C."/>
            <person name="Yu Y."/>
            <person name="Liu S."/>
            <person name="Lin W."/>
            <person name="Guo K."/>
            <person name="Jin S."/>
            <person name="Xu P."/>
            <person name="Storey K.B."/>
            <person name="Huan P."/>
            <person name="Zhang T."/>
            <person name="Zhou Y."/>
            <person name="Zhang J."/>
            <person name="Lin C."/>
            <person name="Li X."/>
            <person name="Xing L."/>
            <person name="Huo D."/>
            <person name="Sun M."/>
            <person name="Wang L."/>
            <person name="Mercier A."/>
            <person name="Li F."/>
            <person name="Yang H."/>
            <person name="Xiang J."/>
        </authorList>
    </citation>
    <scope>NUCLEOTIDE SEQUENCE [LARGE SCALE GENOMIC DNA]</scope>
    <source>
        <strain evidence="2">Shaxun</strain>
        <tissue evidence="2">Muscle</tissue>
    </source>
</reference>
<organism evidence="2 3">
    <name type="scientific">Stichopus japonicus</name>
    <name type="common">Sea cucumber</name>
    <dbReference type="NCBI Taxonomy" id="307972"/>
    <lineage>
        <taxon>Eukaryota</taxon>
        <taxon>Metazoa</taxon>
        <taxon>Echinodermata</taxon>
        <taxon>Eleutherozoa</taxon>
        <taxon>Echinozoa</taxon>
        <taxon>Holothuroidea</taxon>
        <taxon>Aspidochirotacea</taxon>
        <taxon>Aspidochirotida</taxon>
        <taxon>Stichopodidae</taxon>
        <taxon>Apostichopus</taxon>
    </lineage>
</organism>
<dbReference type="OrthoDB" id="10045365at2759"/>
<dbReference type="InterPro" id="IPR050373">
    <property type="entry name" value="Fibrinogen_C-term_domain"/>
</dbReference>
<dbReference type="NCBIfam" id="NF040941">
    <property type="entry name" value="GGGWT_bact"/>
    <property type="match status" value="1"/>
</dbReference>
<dbReference type="Gene3D" id="3.90.215.10">
    <property type="entry name" value="Gamma Fibrinogen, chain A, domain 1"/>
    <property type="match status" value="2"/>
</dbReference>
<dbReference type="Gene3D" id="2.10.25.10">
    <property type="entry name" value="Laminin"/>
    <property type="match status" value="2"/>
</dbReference>
<evidence type="ECO:0000313" key="3">
    <source>
        <dbReference type="Proteomes" id="UP000230750"/>
    </source>
</evidence>
<dbReference type="InterPro" id="IPR002181">
    <property type="entry name" value="Fibrinogen_a/b/g_C_dom"/>
</dbReference>
<dbReference type="AlphaFoldDB" id="A0A2G8LMH3"/>
<dbReference type="PANTHER" id="PTHR19143">
    <property type="entry name" value="FIBRINOGEN/TENASCIN/ANGIOPOEITIN"/>
    <property type="match status" value="1"/>
</dbReference>
<dbReference type="CDD" id="cd19941">
    <property type="entry name" value="TIL"/>
    <property type="match status" value="1"/>
</dbReference>
<keyword evidence="3" id="KW-1185">Reference proteome</keyword>
<feature type="domain" description="Fibrinogen C-terminal" evidence="1">
    <location>
        <begin position="264"/>
        <end position="508"/>
    </location>
</feature>
<feature type="domain" description="Fibrinogen C-terminal" evidence="1">
    <location>
        <begin position="3"/>
        <end position="144"/>
    </location>
</feature>
<dbReference type="GO" id="GO:0005615">
    <property type="term" value="C:extracellular space"/>
    <property type="evidence" value="ECO:0007669"/>
    <property type="project" value="TreeGrafter"/>
</dbReference>
<dbReference type="InterPro" id="IPR036056">
    <property type="entry name" value="Fibrinogen-like_C"/>
</dbReference>
<dbReference type="InterPro" id="IPR036084">
    <property type="entry name" value="Ser_inhib-like_sf"/>
</dbReference>
<comment type="caution">
    <text evidence="2">The sequence shown here is derived from an EMBL/GenBank/DDBJ whole genome shotgun (WGS) entry which is preliminary data.</text>
</comment>
<dbReference type="SUPFAM" id="SSF56496">
    <property type="entry name" value="Fibrinogen C-terminal domain-like"/>
    <property type="match status" value="2"/>
</dbReference>
<dbReference type="CDD" id="cd00087">
    <property type="entry name" value="FReD"/>
    <property type="match status" value="1"/>
</dbReference>
<proteinExistence type="predicted"/>
<dbReference type="PANTHER" id="PTHR19143:SF458">
    <property type="entry name" value="FIBRINOGEN C-TERMINAL DOMAIN-CONTAINING PROTEIN-RELATED"/>
    <property type="match status" value="1"/>
</dbReference>
<dbReference type="SUPFAM" id="SSF57567">
    <property type="entry name" value="Serine protease inhibitors"/>
    <property type="match status" value="1"/>
</dbReference>
<dbReference type="PROSITE" id="PS51406">
    <property type="entry name" value="FIBRINOGEN_C_2"/>
    <property type="match status" value="2"/>
</dbReference>
<dbReference type="Proteomes" id="UP000230750">
    <property type="component" value="Unassembled WGS sequence"/>
</dbReference>
<dbReference type="SMART" id="SM00186">
    <property type="entry name" value="FBG"/>
    <property type="match status" value="2"/>
</dbReference>
<gene>
    <name evidence="2" type="ORF">BSL78_01655</name>
</gene>